<keyword evidence="5 6" id="KW-0699">rRNA-binding</keyword>
<dbReference type="Gene3D" id="6.10.160.10">
    <property type="match status" value="1"/>
</dbReference>
<accession>A0A2M8L4W2</accession>
<comment type="caution">
    <text evidence="7">The sequence shown here is derived from an EMBL/GenBank/DDBJ whole genome shotgun (WGS) entry which is preliminary data.</text>
</comment>
<organism evidence="7 8">
    <name type="scientific">Candidatus Shapirobacteria bacterium CG10_big_fil_rev_8_21_14_0_10_38_14</name>
    <dbReference type="NCBI Taxonomy" id="1974483"/>
    <lineage>
        <taxon>Bacteria</taxon>
        <taxon>Candidatus Shapironibacteriota</taxon>
    </lineage>
</organism>
<dbReference type="CDD" id="cd07026">
    <property type="entry name" value="Ribosomal_L20"/>
    <property type="match status" value="1"/>
</dbReference>
<comment type="function">
    <text evidence="5 6">Binds directly to 23S ribosomal RNA and is necessary for the in vitro assembly process of the 50S ribosomal subunit. It is not involved in the protein synthesizing functions of that subunit.</text>
</comment>
<dbReference type="NCBIfam" id="TIGR01032">
    <property type="entry name" value="rplT_bact"/>
    <property type="match status" value="1"/>
</dbReference>
<dbReference type="GO" id="GO:0003735">
    <property type="term" value="F:structural constituent of ribosome"/>
    <property type="evidence" value="ECO:0007669"/>
    <property type="project" value="InterPro"/>
</dbReference>
<dbReference type="GO" id="GO:1990904">
    <property type="term" value="C:ribonucleoprotein complex"/>
    <property type="evidence" value="ECO:0007669"/>
    <property type="project" value="UniProtKB-KW"/>
</dbReference>
<keyword evidence="2 5" id="KW-0689">Ribosomal protein</keyword>
<gene>
    <name evidence="5" type="primary">rplT</name>
    <name evidence="7" type="ORF">COU96_02775</name>
</gene>
<evidence type="ECO:0000256" key="4">
    <source>
        <dbReference type="ARBA" id="ARBA00035172"/>
    </source>
</evidence>
<evidence type="ECO:0000313" key="7">
    <source>
        <dbReference type="EMBL" id="PJE68885.1"/>
    </source>
</evidence>
<dbReference type="PRINTS" id="PR00062">
    <property type="entry name" value="RIBOSOMALL20"/>
</dbReference>
<keyword evidence="3 5" id="KW-0687">Ribonucleoprotein</keyword>
<evidence type="ECO:0000256" key="1">
    <source>
        <dbReference type="ARBA" id="ARBA00007698"/>
    </source>
</evidence>
<comment type="similarity">
    <text evidence="1 5 6">Belongs to the bacterial ribosomal protein bL20 family.</text>
</comment>
<keyword evidence="5 6" id="KW-0694">RNA-binding</keyword>
<dbReference type="GO" id="GO:0019843">
    <property type="term" value="F:rRNA binding"/>
    <property type="evidence" value="ECO:0007669"/>
    <property type="project" value="UniProtKB-UniRule"/>
</dbReference>
<protein>
    <recommendedName>
        <fullName evidence="4 5">Large ribosomal subunit protein bL20</fullName>
    </recommendedName>
</protein>
<dbReference type="Gene3D" id="1.10.1900.20">
    <property type="entry name" value="Ribosomal protein L20"/>
    <property type="match status" value="1"/>
</dbReference>
<dbReference type="InterPro" id="IPR005813">
    <property type="entry name" value="Ribosomal_bL20"/>
</dbReference>
<dbReference type="HAMAP" id="MF_00382">
    <property type="entry name" value="Ribosomal_bL20"/>
    <property type="match status" value="1"/>
</dbReference>
<evidence type="ECO:0000313" key="8">
    <source>
        <dbReference type="Proteomes" id="UP000229500"/>
    </source>
</evidence>
<dbReference type="GO" id="GO:0006412">
    <property type="term" value="P:translation"/>
    <property type="evidence" value="ECO:0007669"/>
    <property type="project" value="InterPro"/>
</dbReference>
<proteinExistence type="inferred from homology"/>
<evidence type="ECO:0000256" key="2">
    <source>
        <dbReference type="ARBA" id="ARBA00022980"/>
    </source>
</evidence>
<dbReference type="GO" id="GO:0005840">
    <property type="term" value="C:ribosome"/>
    <property type="evidence" value="ECO:0007669"/>
    <property type="project" value="UniProtKB-KW"/>
</dbReference>
<dbReference type="InterPro" id="IPR035566">
    <property type="entry name" value="Ribosomal_protein_bL20_C"/>
</dbReference>
<dbReference type="FunFam" id="1.10.1900.20:FF:000001">
    <property type="entry name" value="50S ribosomal protein L20"/>
    <property type="match status" value="1"/>
</dbReference>
<dbReference type="Proteomes" id="UP000229500">
    <property type="component" value="Unassembled WGS sequence"/>
</dbReference>
<dbReference type="EMBL" id="PFEL01000099">
    <property type="protein sequence ID" value="PJE68885.1"/>
    <property type="molecule type" value="Genomic_DNA"/>
</dbReference>
<name>A0A2M8L4W2_9BACT</name>
<evidence type="ECO:0000256" key="3">
    <source>
        <dbReference type="ARBA" id="ARBA00023274"/>
    </source>
</evidence>
<dbReference type="GO" id="GO:0000027">
    <property type="term" value="P:ribosomal large subunit assembly"/>
    <property type="evidence" value="ECO:0007669"/>
    <property type="project" value="UniProtKB-UniRule"/>
</dbReference>
<dbReference type="AlphaFoldDB" id="A0A2M8L4W2"/>
<evidence type="ECO:0000256" key="6">
    <source>
        <dbReference type="RuleBase" id="RU000560"/>
    </source>
</evidence>
<dbReference type="PANTHER" id="PTHR10986">
    <property type="entry name" value="39S RIBOSOMAL PROTEIN L20"/>
    <property type="match status" value="1"/>
</dbReference>
<sequence>MRVKTGITRAKRHKKVLKRTKGFRMTKGRLYKVSKEAALHAGQYAFMGRKRRKRDMRKLWIQRINAALTPYEISYSKFIDALKKANISLDRKILADLALADPAAFQAIVEKVKK</sequence>
<reference evidence="8" key="1">
    <citation type="submission" date="2017-09" db="EMBL/GenBank/DDBJ databases">
        <title>Depth-based differentiation of microbial function through sediment-hosted aquifers and enrichment of novel symbionts in the deep terrestrial subsurface.</title>
        <authorList>
            <person name="Probst A.J."/>
            <person name="Ladd B."/>
            <person name="Jarett J.K."/>
            <person name="Geller-Mcgrath D.E."/>
            <person name="Sieber C.M.K."/>
            <person name="Emerson J.B."/>
            <person name="Anantharaman K."/>
            <person name="Thomas B.C."/>
            <person name="Malmstrom R."/>
            <person name="Stieglmeier M."/>
            <person name="Klingl A."/>
            <person name="Woyke T."/>
            <person name="Ryan C.M."/>
            <person name="Banfield J.F."/>
        </authorList>
    </citation>
    <scope>NUCLEOTIDE SEQUENCE [LARGE SCALE GENOMIC DNA]</scope>
</reference>
<dbReference type="SUPFAM" id="SSF74731">
    <property type="entry name" value="Ribosomal protein L20"/>
    <property type="match status" value="1"/>
</dbReference>
<dbReference type="Pfam" id="PF00453">
    <property type="entry name" value="Ribosomal_L20"/>
    <property type="match status" value="1"/>
</dbReference>
<evidence type="ECO:0000256" key="5">
    <source>
        <dbReference type="HAMAP-Rule" id="MF_00382"/>
    </source>
</evidence>